<dbReference type="InterPro" id="IPR003593">
    <property type="entry name" value="AAA+_ATPase"/>
</dbReference>
<dbReference type="InterPro" id="IPR023214">
    <property type="entry name" value="HAD_sf"/>
</dbReference>
<dbReference type="Proteomes" id="UP000241229">
    <property type="component" value="Unassembled WGS sequence"/>
</dbReference>
<dbReference type="Pfam" id="PF01935">
    <property type="entry name" value="DUF87"/>
    <property type="match status" value="1"/>
</dbReference>
<evidence type="ECO:0000256" key="1">
    <source>
        <dbReference type="SAM" id="MobiDB-lite"/>
    </source>
</evidence>
<feature type="domain" description="AAA+ ATPase" evidence="2">
    <location>
        <begin position="247"/>
        <end position="428"/>
    </location>
</feature>
<evidence type="ECO:0000313" key="3">
    <source>
        <dbReference type="EMBL" id="PSJ56700.1"/>
    </source>
</evidence>
<dbReference type="NCBIfam" id="TIGR01484">
    <property type="entry name" value="HAD-SF-IIB"/>
    <property type="match status" value="1"/>
</dbReference>
<dbReference type="Gene3D" id="3.40.50.300">
    <property type="entry name" value="P-loop containing nucleotide triphosphate hydrolases"/>
    <property type="match status" value="1"/>
</dbReference>
<organism evidence="3 4">
    <name type="scientific">Kumtagia ephedrae</name>
    <dbReference type="NCBI Taxonomy" id="2116701"/>
    <lineage>
        <taxon>Bacteria</taxon>
        <taxon>Pseudomonadati</taxon>
        <taxon>Pseudomonadota</taxon>
        <taxon>Alphaproteobacteria</taxon>
        <taxon>Hyphomicrobiales</taxon>
        <taxon>Phyllobacteriaceae</taxon>
        <taxon>Kumtagia</taxon>
    </lineage>
</organism>
<dbReference type="InterPro" id="IPR002789">
    <property type="entry name" value="HerA_central"/>
</dbReference>
<dbReference type="InterPro" id="IPR036412">
    <property type="entry name" value="HAD-like_sf"/>
</dbReference>
<evidence type="ECO:0000313" key="4">
    <source>
        <dbReference type="Proteomes" id="UP000241229"/>
    </source>
</evidence>
<proteinExistence type="predicted"/>
<feature type="compositionally biased region" description="Basic and acidic residues" evidence="1">
    <location>
        <begin position="547"/>
        <end position="558"/>
    </location>
</feature>
<sequence>MYFIALATDYDGTLAHDGIVGRSTFEAIQRLKETGRKLILVTGRELPDLKRVFPELDIFDTVVAENGAVLYQPDSGEEKTIAPEPPAAFVEALAARGVQPLSVGNSIVATWEPHQATVLEVIKAQGLELDIVFNKGAVMILPSGVNKATGLAAALAELGLSAHNVAGVGDAENDHAFLRACGCSVAVANALPAVKDTADLVTAGSRGEGVEELVAALMELDADLGRAPRNGLRIGVDQEGGDIQLRPTDCVLIAGSSGIGKSTLATAITERCVEGKFQFCVVDPEGDYDGLDGSVKVGEPTAVPTTKQVFDLLAKPDTSIVVSALAVEVDKRPGFFAEFLPKLAAFRARTARPHWLFVDEAHHMLPKPRDGASLALPGELPGTILITVHPETVAAGVLKMVTAVLALGPEAPEVIRTFCGVTGVEPPDGLASPDAEHVLFWRPAEGRLRLVKPEMPRQSRKRHTKKYAKGEIDEAGSFYFRGPDNAMKLRAQNLMMFIQIAEGIDDRTWEHHRRQGDYSDWFRTQIRDEELADETAAVEVDEALSPEESRQRIAEAIKRRYTGPADAPDAG</sequence>
<reference evidence="3 4" key="1">
    <citation type="submission" date="2018-03" db="EMBL/GenBank/DDBJ databases">
        <title>The draft genome of Mesorhizobium sp. 6GN-30.</title>
        <authorList>
            <person name="Liu L."/>
            <person name="Li L."/>
            <person name="Wang T."/>
            <person name="Zhang X."/>
            <person name="Liang L."/>
        </authorList>
    </citation>
    <scope>NUCLEOTIDE SEQUENCE [LARGE SCALE GENOMIC DNA]</scope>
    <source>
        <strain evidence="3 4">6GN30</strain>
    </source>
</reference>
<accession>A0A2P7S2J7</accession>
<gene>
    <name evidence="3" type="ORF">C7I84_19515</name>
</gene>
<dbReference type="SUPFAM" id="SSF52540">
    <property type="entry name" value="P-loop containing nucleoside triphosphate hydrolases"/>
    <property type="match status" value="1"/>
</dbReference>
<dbReference type="PANTHER" id="PTHR10000">
    <property type="entry name" value="PHOSPHOSERINE PHOSPHATASE"/>
    <property type="match status" value="1"/>
</dbReference>
<dbReference type="SMART" id="SM00382">
    <property type="entry name" value="AAA"/>
    <property type="match status" value="1"/>
</dbReference>
<feature type="region of interest" description="Disordered" evidence="1">
    <location>
        <begin position="537"/>
        <end position="571"/>
    </location>
</feature>
<dbReference type="PANTHER" id="PTHR10000:SF8">
    <property type="entry name" value="HAD SUPERFAMILY HYDROLASE-LIKE, TYPE 3"/>
    <property type="match status" value="1"/>
</dbReference>
<dbReference type="GO" id="GO:0000287">
    <property type="term" value="F:magnesium ion binding"/>
    <property type="evidence" value="ECO:0007669"/>
    <property type="project" value="TreeGrafter"/>
</dbReference>
<dbReference type="SUPFAM" id="SSF56784">
    <property type="entry name" value="HAD-like"/>
    <property type="match status" value="1"/>
</dbReference>
<dbReference type="GO" id="GO:0016791">
    <property type="term" value="F:phosphatase activity"/>
    <property type="evidence" value="ECO:0007669"/>
    <property type="project" value="TreeGrafter"/>
</dbReference>
<dbReference type="RefSeq" id="WP_106773894.1">
    <property type="nucleotide sequence ID" value="NZ_PXYK01000020.1"/>
</dbReference>
<dbReference type="Gene3D" id="3.40.50.1000">
    <property type="entry name" value="HAD superfamily/HAD-like"/>
    <property type="match status" value="1"/>
</dbReference>
<dbReference type="InterPro" id="IPR027417">
    <property type="entry name" value="P-loop_NTPase"/>
</dbReference>
<keyword evidence="4" id="KW-1185">Reference proteome</keyword>
<dbReference type="GO" id="GO:0005829">
    <property type="term" value="C:cytosol"/>
    <property type="evidence" value="ECO:0007669"/>
    <property type="project" value="TreeGrafter"/>
</dbReference>
<comment type="caution">
    <text evidence="3">The sequence shown here is derived from an EMBL/GenBank/DDBJ whole genome shotgun (WGS) entry which is preliminary data.</text>
</comment>
<dbReference type="Gene3D" id="3.90.1070.10">
    <property type="match status" value="1"/>
</dbReference>
<dbReference type="AlphaFoldDB" id="A0A2P7S2J7"/>
<protein>
    <submittedName>
        <fullName evidence="3">Phosphoglycolate phosphatase</fullName>
    </submittedName>
</protein>
<dbReference type="OrthoDB" id="9768060at2"/>
<dbReference type="Pfam" id="PF08282">
    <property type="entry name" value="Hydrolase_3"/>
    <property type="match status" value="2"/>
</dbReference>
<name>A0A2P7S2J7_9HYPH</name>
<dbReference type="EMBL" id="PXYK01000020">
    <property type="protein sequence ID" value="PSJ56700.1"/>
    <property type="molecule type" value="Genomic_DNA"/>
</dbReference>
<evidence type="ECO:0000259" key="2">
    <source>
        <dbReference type="SMART" id="SM00382"/>
    </source>
</evidence>
<dbReference type="InterPro" id="IPR006379">
    <property type="entry name" value="HAD-SF_hydro_IIB"/>
</dbReference>